<dbReference type="Proteomes" id="UP001286313">
    <property type="component" value="Unassembled WGS sequence"/>
</dbReference>
<name>A0AAE1FJ59_PETCI</name>
<protein>
    <submittedName>
        <fullName evidence="2">Uncharacterized protein</fullName>
    </submittedName>
</protein>
<evidence type="ECO:0000313" key="3">
    <source>
        <dbReference type="Proteomes" id="UP001286313"/>
    </source>
</evidence>
<keyword evidence="3" id="KW-1185">Reference proteome</keyword>
<dbReference type="AlphaFoldDB" id="A0AAE1FJ59"/>
<gene>
    <name evidence="2" type="ORF">Pcinc_020444</name>
</gene>
<dbReference type="EMBL" id="JAWQEG010002087">
    <property type="protein sequence ID" value="KAK3874624.1"/>
    <property type="molecule type" value="Genomic_DNA"/>
</dbReference>
<comment type="caution">
    <text evidence="2">The sequence shown here is derived from an EMBL/GenBank/DDBJ whole genome shotgun (WGS) entry which is preliminary data.</text>
</comment>
<sequence>MEVIHHGQLPRQPFRRPKDTNEVSYLWVNLSLCSVLSGEKSTTSVCDRINSRDARGRQRRGPHDVFIIYLSDDSDEDEQNGSHEVQHEIKIQESKSN</sequence>
<evidence type="ECO:0000313" key="2">
    <source>
        <dbReference type="EMBL" id="KAK3874624.1"/>
    </source>
</evidence>
<feature type="region of interest" description="Disordered" evidence="1">
    <location>
        <begin position="72"/>
        <end position="97"/>
    </location>
</feature>
<organism evidence="2 3">
    <name type="scientific">Petrolisthes cinctipes</name>
    <name type="common">Flat porcelain crab</name>
    <dbReference type="NCBI Taxonomy" id="88211"/>
    <lineage>
        <taxon>Eukaryota</taxon>
        <taxon>Metazoa</taxon>
        <taxon>Ecdysozoa</taxon>
        <taxon>Arthropoda</taxon>
        <taxon>Crustacea</taxon>
        <taxon>Multicrustacea</taxon>
        <taxon>Malacostraca</taxon>
        <taxon>Eumalacostraca</taxon>
        <taxon>Eucarida</taxon>
        <taxon>Decapoda</taxon>
        <taxon>Pleocyemata</taxon>
        <taxon>Anomura</taxon>
        <taxon>Galatheoidea</taxon>
        <taxon>Porcellanidae</taxon>
        <taxon>Petrolisthes</taxon>
    </lineage>
</organism>
<accession>A0AAE1FJ59</accession>
<feature type="compositionally biased region" description="Basic and acidic residues" evidence="1">
    <location>
        <begin position="80"/>
        <end position="97"/>
    </location>
</feature>
<evidence type="ECO:0000256" key="1">
    <source>
        <dbReference type="SAM" id="MobiDB-lite"/>
    </source>
</evidence>
<reference evidence="2" key="1">
    <citation type="submission" date="2023-10" db="EMBL/GenBank/DDBJ databases">
        <title>Genome assemblies of two species of porcelain crab, Petrolisthes cinctipes and Petrolisthes manimaculis (Anomura: Porcellanidae).</title>
        <authorList>
            <person name="Angst P."/>
        </authorList>
    </citation>
    <scope>NUCLEOTIDE SEQUENCE</scope>
    <source>
        <strain evidence="2">PB745_01</strain>
        <tissue evidence="2">Gill</tissue>
    </source>
</reference>
<proteinExistence type="predicted"/>